<accession>A0A7I7RRK3</accession>
<proteinExistence type="predicted"/>
<organism evidence="1 2">
    <name type="scientific">Mycolicibacterium arabiense</name>
    <dbReference type="NCBI Taxonomy" id="1286181"/>
    <lineage>
        <taxon>Bacteria</taxon>
        <taxon>Bacillati</taxon>
        <taxon>Actinomycetota</taxon>
        <taxon>Actinomycetes</taxon>
        <taxon>Mycobacteriales</taxon>
        <taxon>Mycobacteriaceae</taxon>
        <taxon>Mycolicibacterium</taxon>
    </lineage>
</organism>
<geneLocation type="plasmid" evidence="2">
    <name>pjcm18538 dna</name>
</geneLocation>
<evidence type="ECO:0008006" key="3">
    <source>
        <dbReference type="Google" id="ProtNLM"/>
    </source>
</evidence>
<protein>
    <recommendedName>
        <fullName evidence="3">DUF222 domain-containing protein</fullName>
    </recommendedName>
</protein>
<dbReference type="AlphaFoldDB" id="A0A7I7RRK3"/>
<dbReference type="EMBL" id="AP022593">
    <property type="protein sequence ID" value="BBY47198.1"/>
    <property type="molecule type" value="Genomic_DNA"/>
</dbReference>
<name>A0A7I7RRK3_9MYCO</name>
<dbReference type="Proteomes" id="UP000467428">
    <property type="component" value="Chromosome"/>
</dbReference>
<reference evidence="1 2" key="1">
    <citation type="journal article" date="2019" name="Emerg. Microbes Infect.">
        <title>Comprehensive subspecies identification of 175 nontuberculous mycobacteria species based on 7547 genomic profiles.</title>
        <authorList>
            <person name="Matsumoto Y."/>
            <person name="Kinjo T."/>
            <person name="Motooka D."/>
            <person name="Nabeya D."/>
            <person name="Jung N."/>
            <person name="Uechi K."/>
            <person name="Horii T."/>
            <person name="Iida T."/>
            <person name="Fujita J."/>
            <person name="Nakamura S."/>
        </authorList>
    </citation>
    <scope>NUCLEOTIDE SEQUENCE [LARGE SCALE GENOMIC DNA]</scope>
    <source>
        <strain evidence="1 2">JCM 18538</strain>
    </source>
</reference>
<dbReference type="KEGG" id="marz:MARA_06660"/>
<dbReference type="RefSeq" id="WP_163917164.1">
    <property type="nucleotide sequence ID" value="NZ_AP022593.1"/>
</dbReference>
<evidence type="ECO:0000313" key="1">
    <source>
        <dbReference type="EMBL" id="BBY47198.1"/>
    </source>
</evidence>
<gene>
    <name evidence="1" type="ORF">MARA_06660</name>
</gene>
<evidence type="ECO:0000313" key="2">
    <source>
        <dbReference type="Proteomes" id="UP000467428"/>
    </source>
</evidence>
<sequence>MAPSLVDAAAALRAAAADLIAADTDTATVAELMAAMDDVESVRRLLPVTEHRILNRLAAETNPLDYGATTMSKLVAFRLRVSSGVGLHEWVRFGRKGHPHAR</sequence>
<keyword evidence="2" id="KW-1185">Reference proteome</keyword>